<proteinExistence type="predicted"/>
<sequence length="97" mass="10933">MGHLSDRLQEEYRDLQIKEVYATKLGGTDIEILEVSKDEQKFIAMFQSRLLKDGIFQWSLIITSANNTRTIKGLDPTDGIKLALKSSIDAMIAGMKE</sequence>
<organism evidence="1 2">
    <name type="scientific">Thermococcus piezophilus</name>
    <dbReference type="NCBI Taxonomy" id="1712654"/>
    <lineage>
        <taxon>Archaea</taxon>
        <taxon>Methanobacteriati</taxon>
        <taxon>Methanobacteriota</taxon>
        <taxon>Thermococci</taxon>
        <taxon>Thermococcales</taxon>
        <taxon>Thermococcaceae</taxon>
        <taxon>Thermococcus</taxon>
    </lineage>
</organism>
<name>A0A172WGA4_9EURY</name>
<dbReference type="GeneID" id="28495272"/>
<accession>A0A172WGA4</accession>
<dbReference type="EMBL" id="CP015520">
    <property type="protein sequence ID" value="ANF22379.1"/>
    <property type="molecule type" value="Genomic_DNA"/>
</dbReference>
<dbReference type="RefSeq" id="WP_068665018.1">
    <property type="nucleotide sequence ID" value="NZ_CP015520.1"/>
</dbReference>
<dbReference type="AlphaFoldDB" id="A0A172WGA4"/>
<dbReference type="KEGG" id="tpie:A7C91_03720"/>
<keyword evidence="2" id="KW-1185">Reference proteome</keyword>
<dbReference type="OrthoDB" id="90627at2157"/>
<reference evidence="2" key="1">
    <citation type="journal article" date="2016" name="Syst. Appl. Microbiol.">
        <title>Thermococcus piezophilus sp. nov., a novel hyperthermophilic and piezophilic archaeon with a broad pressure range for growth, isolated from a deepest hydrothermal vent at the Mid-Cayman Rise.</title>
        <authorList>
            <person name="Dalmasso C."/>
            <person name="Oger P."/>
            <person name="Selva G."/>
            <person name="Courtine D."/>
            <person name="L'Haridon S."/>
            <person name="Garlaschelli A."/>
            <person name="Roussel E."/>
            <person name="Miyazaki J."/>
            <person name="Reveillaud J."/>
            <person name="Jebbar M."/>
            <person name="Takai K."/>
            <person name="Maignien L."/>
            <person name="Alain K."/>
        </authorList>
    </citation>
    <scope>NUCLEOTIDE SEQUENCE [LARGE SCALE GENOMIC DNA]</scope>
    <source>
        <strain evidence="2">CDGS</strain>
    </source>
</reference>
<gene>
    <name evidence="1" type="ORF">A7C91_03720</name>
</gene>
<evidence type="ECO:0000313" key="2">
    <source>
        <dbReference type="Proteomes" id="UP000076969"/>
    </source>
</evidence>
<protein>
    <submittedName>
        <fullName evidence="1">Uncharacterized protein</fullName>
    </submittedName>
</protein>
<evidence type="ECO:0000313" key="1">
    <source>
        <dbReference type="EMBL" id="ANF22379.1"/>
    </source>
</evidence>
<dbReference type="Proteomes" id="UP000076969">
    <property type="component" value="Chromosome"/>
</dbReference>